<keyword evidence="1" id="KW-0472">Membrane</keyword>
<sequence>MANKAPAWVVPVMRTGYGARGVVYLIVGGLALWAVFWGGAAQGTQNALADLKQLAFGNLLLWLIGLGLVAYMVWRLIDAAMDLEDYGSGAKGIFARLAQAVTGLIHGALGLSIIRLGMGQASGGGNGAENWTARLMSLPYGPSLVAVLGAAVIGAGLYYMQKGLRGKYREDIRITPVTRKLDPLMKLGFVAEGVIVATIGGFLLYAGLTSDPGQAGGVGQALGYIRSMEYGAFLFAVIAVGLLCFALENMVEAVYRIVPRHAGPDVGTLAAEAKAKARAHAPG</sequence>
<protein>
    <submittedName>
        <fullName evidence="3">DUF1206 domain-containing protein</fullName>
    </submittedName>
</protein>
<feature type="transmembrane region" description="Helical" evidence="1">
    <location>
        <begin position="59"/>
        <end position="77"/>
    </location>
</feature>
<dbReference type="InterPro" id="IPR009597">
    <property type="entry name" value="DUF1206"/>
</dbReference>
<feature type="transmembrane region" description="Helical" evidence="1">
    <location>
        <begin position="138"/>
        <end position="159"/>
    </location>
</feature>
<feature type="transmembrane region" description="Helical" evidence="1">
    <location>
        <begin position="97"/>
        <end position="118"/>
    </location>
</feature>
<keyword evidence="1" id="KW-1133">Transmembrane helix</keyword>
<name>A0ABW7IA20_9RHOB</name>
<feature type="transmembrane region" description="Helical" evidence="1">
    <location>
        <begin position="21"/>
        <end position="39"/>
    </location>
</feature>
<dbReference type="EMBL" id="JBIHMM010000003">
    <property type="protein sequence ID" value="MFH0254712.1"/>
    <property type="molecule type" value="Genomic_DNA"/>
</dbReference>
<comment type="caution">
    <text evidence="3">The sequence shown here is derived from an EMBL/GenBank/DDBJ whole genome shotgun (WGS) entry which is preliminary data.</text>
</comment>
<feature type="domain" description="DUF1206" evidence="2">
    <location>
        <begin position="187"/>
        <end position="256"/>
    </location>
</feature>
<organism evidence="3 4">
    <name type="scientific">Roseovarius aquimarinus</name>
    <dbReference type="NCBI Taxonomy" id="1229156"/>
    <lineage>
        <taxon>Bacteria</taxon>
        <taxon>Pseudomonadati</taxon>
        <taxon>Pseudomonadota</taxon>
        <taxon>Alphaproteobacteria</taxon>
        <taxon>Rhodobacterales</taxon>
        <taxon>Roseobacteraceae</taxon>
        <taxon>Roseovarius</taxon>
    </lineage>
</organism>
<accession>A0ABW7IA20</accession>
<feature type="transmembrane region" description="Helical" evidence="1">
    <location>
        <begin position="189"/>
        <end position="208"/>
    </location>
</feature>
<dbReference type="Pfam" id="PF06724">
    <property type="entry name" value="DUF1206"/>
    <property type="match status" value="3"/>
</dbReference>
<keyword evidence="4" id="KW-1185">Reference proteome</keyword>
<feature type="transmembrane region" description="Helical" evidence="1">
    <location>
        <begin position="228"/>
        <end position="247"/>
    </location>
</feature>
<evidence type="ECO:0000259" key="2">
    <source>
        <dbReference type="Pfam" id="PF06724"/>
    </source>
</evidence>
<feature type="domain" description="DUF1206" evidence="2">
    <location>
        <begin position="16"/>
        <end position="81"/>
    </location>
</feature>
<proteinExistence type="predicted"/>
<evidence type="ECO:0000313" key="3">
    <source>
        <dbReference type="EMBL" id="MFH0254712.1"/>
    </source>
</evidence>
<keyword evidence="1" id="KW-0812">Transmembrane</keyword>
<feature type="domain" description="DUF1206" evidence="2">
    <location>
        <begin position="100"/>
        <end position="165"/>
    </location>
</feature>
<reference evidence="3 4" key="1">
    <citation type="submission" date="2024-10" db="EMBL/GenBank/DDBJ databases">
        <authorList>
            <person name="Yang X.-N."/>
        </authorList>
    </citation>
    <scope>NUCLEOTIDE SEQUENCE [LARGE SCALE GENOMIC DNA]</scope>
    <source>
        <strain evidence="3 4">CAU 1059</strain>
    </source>
</reference>
<dbReference type="Proteomes" id="UP001607157">
    <property type="component" value="Unassembled WGS sequence"/>
</dbReference>
<dbReference type="RefSeq" id="WP_377172126.1">
    <property type="nucleotide sequence ID" value="NZ_JBHTJC010000003.1"/>
</dbReference>
<evidence type="ECO:0000313" key="4">
    <source>
        <dbReference type="Proteomes" id="UP001607157"/>
    </source>
</evidence>
<evidence type="ECO:0000256" key="1">
    <source>
        <dbReference type="SAM" id="Phobius"/>
    </source>
</evidence>
<gene>
    <name evidence="3" type="ORF">ACGRVM_12475</name>
</gene>